<comment type="caution">
    <text evidence="2">The sequence shown here is derived from an EMBL/GenBank/DDBJ whole genome shotgun (WGS) entry which is preliminary data.</text>
</comment>
<gene>
    <name evidence="2" type="ORF">EDD61_10849</name>
</gene>
<protein>
    <recommendedName>
        <fullName evidence="4">Cyclic lactone autoinducer peptide</fullName>
    </recommendedName>
</protein>
<organism evidence="2 3">
    <name type="scientific">Longicatena caecimuris</name>
    <dbReference type="NCBI Taxonomy" id="1796635"/>
    <lineage>
        <taxon>Bacteria</taxon>
        <taxon>Bacillati</taxon>
        <taxon>Bacillota</taxon>
        <taxon>Erysipelotrichia</taxon>
        <taxon>Erysipelotrichales</taxon>
        <taxon>Erysipelotrichaceae</taxon>
        <taxon>Longicatena</taxon>
    </lineage>
</organism>
<dbReference type="RefSeq" id="WP_165877196.1">
    <property type="nucleotide sequence ID" value="NZ_JADPGE010000005.1"/>
</dbReference>
<evidence type="ECO:0000313" key="2">
    <source>
        <dbReference type="EMBL" id="TCU60190.1"/>
    </source>
</evidence>
<accession>A0A4R3TF43</accession>
<keyword evidence="3" id="KW-1185">Reference proteome</keyword>
<feature type="signal peptide" evidence="1">
    <location>
        <begin position="1"/>
        <end position="22"/>
    </location>
</feature>
<proteinExistence type="predicted"/>
<reference evidence="2 3" key="1">
    <citation type="submission" date="2019-03" db="EMBL/GenBank/DDBJ databases">
        <title>Genomic Encyclopedia of Type Strains, Phase IV (KMG-IV): sequencing the most valuable type-strain genomes for metagenomic binning, comparative biology and taxonomic classification.</title>
        <authorList>
            <person name="Goeker M."/>
        </authorList>
    </citation>
    <scope>NUCLEOTIDE SEQUENCE [LARGE SCALE GENOMIC DNA]</scope>
    <source>
        <strain evidence="2 3">DSM 29481</strain>
    </source>
</reference>
<sequence>MKKVMKFMMVLGLVLTLAPSMGGHVNNKRCGLNPKTSKDCAHEVMPANSEHLGL</sequence>
<dbReference type="EMBL" id="SMBP01000008">
    <property type="protein sequence ID" value="TCU60190.1"/>
    <property type="molecule type" value="Genomic_DNA"/>
</dbReference>
<name>A0A4R3TF43_9FIRM</name>
<dbReference type="Proteomes" id="UP000295773">
    <property type="component" value="Unassembled WGS sequence"/>
</dbReference>
<evidence type="ECO:0000256" key="1">
    <source>
        <dbReference type="SAM" id="SignalP"/>
    </source>
</evidence>
<evidence type="ECO:0008006" key="4">
    <source>
        <dbReference type="Google" id="ProtNLM"/>
    </source>
</evidence>
<evidence type="ECO:0000313" key="3">
    <source>
        <dbReference type="Proteomes" id="UP000295773"/>
    </source>
</evidence>
<feature type="chain" id="PRO_5038908088" description="Cyclic lactone autoinducer peptide" evidence="1">
    <location>
        <begin position="23"/>
        <end position="54"/>
    </location>
</feature>
<dbReference type="AlphaFoldDB" id="A0A4R3TF43"/>
<keyword evidence="1" id="KW-0732">Signal</keyword>